<name>A0AAN9IGH4_CLITE</name>
<evidence type="ECO:0000313" key="3">
    <source>
        <dbReference type="Proteomes" id="UP001359559"/>
    </source>
</evidence>
<keyword evidence="1" id="KW-0812">Transmembrane</keyword>
<evidence type="ECO:0000313" key="2">
    <source>
        <dbReference type="EMBL" id="KAK7271661.1"/>
    </source>
</evidence>
<keyword evidence="1" id="KW-0472">Membrane</keyword>
<organism evidence="2 3">
    <name type="scientific">Clitoria ternatea</name>
    <name type="common">Butterfly pea</name>
    <dbReference type="NCBI Taxonomy" id="43366"/>
    <lineage>
        <taxon>Eukaryota</taxon>
        <taxon>Viridiplantae</taxon>
        <taxon>Streptophyta</taxon>
        <taxon>Embryophyta</taxon>
        <taxon>Tracheophyta</taxon>
        <taxon>Spermatophyta</taxon>
        <taxon>Magnoliopsida</taxon>
        <taxon>eudicotyledons</taxon>
        <taxon>Gunneridae</taxon>
        <taxon>Pentapetalae</taxon>
        <taxon>rosids</taxon>
        <taxon>fabids</taxon>
        <taxon>Fabales</taxon>
        <taxon>Fabaceae</taxon>
        <taxon>Papilionoideae</taxon>
        <taxon>50 kb inversion clade</taxon>
        <taxon>NPAAA clade</taxon>
        <taxon>indigoferoid/millettioid clade</taxon>
        <taxon>Phaseoleae</taxon>
        <taxon>Clitoria</taxon>
    </lineage>
</organism>
<dbReference type="Proteomes" id="UP001359559">
    <property type="component" value="Unassembled WGS sequence"/>
</dbReference>
<feature type="transmembrane region" description="Helical" evidence="1">
    <location>
        <begin position="73"/>
        <end position="96"/>
    </location>
</feature>
<protein>
    <submittedName>
        <fullName evidence="2">Uncharacterized protein</fullName>
    </submittedName>
</protein>
<dbReference type="AlphaFoldDB" id="A0AAN9IGH4"/>
<keyword evidence="1" id="KW-1133">Transmembrane helix</keyword>
<dbReference type="EMBL" id="JAYKXN010000007">
    <property type="protein sequence ID" value="KAK7271661.1"/>
    <property type="molecule type" value="Genomic_DNA"/>
</dbReference>
<evidence type="ECO:0000256" key="1">
    <source>
        <dbReference type="SAM" id="Phobius"/>
    </source>
</evidence>
<keyword evidence="3" id="KW-1185">Reference proteome</keyword>
<gene>
    <name evidence="2" type="ORF">RJT34_27744</name>
</gene>
<proteinExistence type="predicted"/>
<comment type="caution">
    <text evidence="2">The sequence shown here is derived from an EMBL/GenBank/DDBJ whole genome shotgun (WGS) entry which is preliminary data.</text>
</comment>
<accession>A0AAN9IGH4</accession>
<sequence length="117" mass="13431">MGVQTPHHTPRVLRSYIHYQLTLEGRMIMDQRLDVGRVRERVETRQGTTGLHFGKSKKALNPHYFLHQKGRKLIIVGALLSICCIVKASVMSYAYVMVLMIENDHVDVIHSFCGRLN</sequence>
<reference evidence="2 3" key="1">
    <citation type="submission" date="2024-01" db="EMBL/GenBank/DDBJ databases">
        <title>The genomes of 5 underutilized Papilionoideae crops provide insights into root nodulation and disease resistance.</title>
        <authorList>
            <person name="Yuan L."/>
        </authorList>
    </citation>
    <scope>NUCLEOTIDE SEQUENCE [LARGE SCALE GENOMIC DNA]</scope>
    <source>
        <strain evidence="2">LY-2023</strain>
        <tissue evidence="2">Leaf</tissue>
    </source>
</reference>